<dbReference type="InterPro" id="IPR007415">
    <property type="entry name" value="Nitrogenase_MoFe_mat_NifZ"/>
</dbReference>
<dbReference type="EMBL" id="CP000301">
    <property type="protein sequence ID" value="ABD89990.1"/>
    <property type="molecule type" value="Genomic_DNA"/>
</dbReference>
<accession>Q20XZ6</accession>
<evidence type="ECO:0000256" key="2">
    <source>
        <dbReference type="ARBA" id="ARBA00023231"/>
    </source>
</evidence>
<dbReference type="Pfam" id="PF04319">
    <property type="entry name" value="NifZ"/>
    <property type="match status" value="1"/>
</dbReference>
<dbReference type="STRING" id="316056.RPC_4467"/>
<protein>
    <submittedName>
        <fullName evidence="3">NifZ</fullName>
    </submittedName>
</protein>
<dbReference type="eggNOG" id="ENOG50330EE">
    <property type="taxonomic scope" value="Bacteria"/>
</dbReference>
<dbReference type="GO" id="GO:0009399">
    <property type="term" value="P:nitrogen fixation"/>
    <property type="evidence" value="ECO:0007669"/>
    <property type="project" value="InterPro"/>
</dbReference>
<sequence length="76" mass="8254">MAEPKYQWGQRVKAAIDLFNDGSFPEQPEGALLVQTGDAGEIVKIGSHVETDTPVYLVEFGPSRVVGCLEDEIASF</sequence>
<reference evidence="3" key="1">
    <citation type="submission" date="2006-03" db="EMBL/GenBank/DDBJ databases">
        <title>Complete sequence of Rhodopseudomonas palustris BisB18.</title>
        <authorList>
            <consortium name="US DOE Joint Genome Institute"/>
            <person name="Copeland A."/>
            <person name="Lucas S."/>
            <person name="Lapidus A."/>
            <person name="Barry K."/>
            <person name="Detter J.C."/>
            <person name="Glavina del Rio T."/>
            <person name="Hammon N."/>
            <person name="Israni S."/>
            <person name="Dalin E."/>
            <person name="Tice H."/>
            <person name="Pitluck S."/>
            <person name="Chain P."/>
            <person name="Malfatti S."/>
            <person name="Shin M."/>
            <person name="Vergez L."/>
            <person name="Schmutz J."/>
            <person name="Larimer F."/>
            <person name="Land M."/>
            <person name="Hauser L."/>
            <person name="Pelletier D.A."/>
            <person name="Kyrpides N."/>
            <person name="Anderson I."/>
            <person name="Oda Y."/>
            <person name="Harwood C.S."/>
            <person name="Richardson P."/>
        </authorList>
    </citation>
    <scope>NUCLEOTIDE SEQUENCE [LARGE SCALE GENOMIC DNA]</scope>
    <source>
        <strain evidence="3">BisB18</strain>
    </source>
</reference>
<dbReference type="OrthoDB" id="5297316at2"/>
<dbReference type="AlphaFoldDB" id="Q20XZ6"/>
<dbReference type="KEGG" id="rpc:RPC_4467"/>
<dbReference type="HOGENOM" id="CLU_142102_2_0_5"/>
<dbReference type="RefSeq" id="WP_011474870.1">
    <property type="nucleotide sequence ID" value="NC_007925.1"/>
</dbReference>
<evidence type="ECO:0000256" key="1">
    <source>
        <dbReference type="ARBA" id="ARBA00008027"/>
    </source>
</evidence>
<proteinExistence type="inferred from homology"/>
<name>Q20XZ6_RHOPB</name>
<evidence type="ECO:0000313" key="3">
    <source>
        <dbReference type="EMBL" id="ABD89990.1"/>
    </source>
</evidence>
<comment type="similarity">
    <text evidence="1">Belongs to the NifZ family.</text>
</comment>
<organism evidence="3">
    <name type="scientific">Rhodopseudomonas palustris (strain BisB18)</name>
    <dbReference type="NCBI Taxonomy" id="316056"/>
    <lineage>
        <taxon>Bacteria</taxon>
        <taxon>Pseudomonadati</taxon>
        <taxon>Pseudomonadota</taxon>
        <taxon>Alphaproteobacteria</taxon>
        <taxon>Hyphomicrobiales</taxon>
        <taxon>Nitrobacteraceae</taxon>
        <taxon>Rhodopseudomonas</taxon>
    </lineage>
</organism>
<keyword evidence="2" id="KW-0535">Nitrogen fixation</keyword>
<gene>
    <name evidence="3" type="ordered locus">RPC_4467</name>
</gene>